<gene>
    <name evidence="3" type="ORF">CHT98_20045</name>
</gene>
<keyword evidence="2" id="KW-0472">Membrane</keyword>
<organism evidence="3 4">
    <name type="scientific">Azospirillum brasilense</name>
    <dbReference type="NCBI Taxonomy" id="192"/>
    <lineage>
        <taxon>Bacteria</taxon>
        <taxon>Pseudomonadati</taxon>
        <taxon>Pseudomonadota</taxon>
        <taxon>Alphaproteobacteria</taxon>
        <taxon>Rhodospirillales</taxon>
        <taxon>Azospirillaceae</taxon>
        <taxon>Azospirillum</taxon>
    </lineage>
</organism>
<keyword evidence="2" id="KW-1133">Transmembrane helix</keyword>
<dbReference type="EMBL" id="NOWT01000021">
    <property type="protein sequence ID" value="OYD82494.1"/>
    <property type="molecule type" value="Genomic_DNA"/>
</dbReference>
<name>A0A235HAE8_AZOBR</name>
<proteinExistence type="predicted"/>
<evidence type="ECO:0000313" key="3">
    <source>
        <dbReference type="EMBL" id="OYD82494.1"/>
    </source>
</evidence>
<evidence type="ECO:0000256" key="1">
    <source>
        <dbReference type="SAM" id="MobiDB-lite"/>
    </source>
</evidence>
<dbReference type="Proteomes" id="UP000215367">
    <property type="component" value="Unassembled WGS sequence"/>
</dbReference>
<dbReference type="RefSeq" id="WP_094305252.1">
    <property type="nucleotide sequence ID" value="NZ_NOWT01000021.1"/>
</dbReference>
<keyword evidence="3" id="KW-0614">Plasmid</keyword>
<evidence type="ECO:0000256" key="2">
    <source>
        <dbReference type="SAM" id="Phobius"/>
    </source>
</evidence>
<feature type="transmembrane region" description="Helical" evidence="2">
    <location>
        <begin position="16"/>
        <end position="35"/>
    </location>
</feature>
<dbReference type="AlphaFoldDB" id="A0A235HAE8"/>
<protein>
    <submittedName>
        <fullName evidence="3">Uncharacterized protein</fullName>
    </submittedName>
</protein>
<evidence type="ECO:0000313" key="4">
    <source>
        <dbReference type="Proteomes" id="UP000215367"/>
    </source>
</evidence>
<sequence>MPDPSSAADGGVLSNIYSQIAAGVGGSLVAWRLLVSFGRQDRAAKMEAEIRADLRQQIADLRAQVVQLQANIADMAHERNEAVKVRGQLEARVGMTEERLAATRTERDEARTALVRVQQENENLMATNQRLVEEAAVAEAEARGAPASQKPTPRQVPGERPWKG</sequence>
<keyword evidence="2" id="KW-0812">Transmembrane</keyword>
<comment type="caution">
    <text evidence="3">The sequence shown here is derived from an EMBL/GenBank/DDBJ whole genome shotgun (WGS) entry which is preliminary data.</text>
</comment>
<accession>A0A235HAE8</accession>
<reference evidence="3 4" key="1">
    <citation type="submission" date="2017-07" db="EMBL/GenBank/DDBJ databases">
        <title>Whole genome sequence of Azospirillum brasilense 2A1, a potential biofertilizer strain.</title>
        <authorList>
            <person name="Fontana C.A."/>
            <person name="Toffoli L.M."/>
            <person name="Salazar S.M."/>
            <person name="Puglisi E."/>
            <person name="Pedraza R."/>
            <person name="Bassi D."/>
            <person name="Cocconcelli P.S."/>
        </authorList>
    </citation>
    <scope>NUCLEOTIDE SEQUENCE [LARGE SCALE GENOMIC DNA]</scope>
    <source>
        <strain evidence="3 4">2A1</strain>
        <plasmid evidence="3">unnamed</plasmid>
    </source>
</reference>
<feature type="region of interest" description="Disordered" evidence="1">
    <location>
        <begin position="136"/>
        <end position="164"/>
    </location>
</feature>
<geneLocation type="plasmid" evidence="3">
    <name>unnamed</name>
</geneLocation>